<evidence type="ECO:0000256" key="1">
    <source>
        <dbReference type="SAM" id="MobiDB-lite"/>
    </source>
</evidence>
<organism evidence="2 3">
    <name type="scientific">Senna tora</name>
    <dbReference type="NCBI Taxonomy" id="362788"/>
    <lineage>
        <taxon>Eukaryota</taxon>
        <taxon>Viridiplantae</taxon>
        <taxon>Streptophyta</taxon>
        <taxon>Embryophyta</taxon>
        <taxon>Tracheophyta</taxon>
        <taxon>Spermatophyta</taxon>
        <taxon>Magnoliopsida</taxon>
        <taxon>eudicotyledons</taxon>
        <taxon>Gunneridae</taxon>
        <taxon>Pentapetalae</taxon>
        <taxon>rosids</taxon>
        <taxon>fabids</taxon>
        <taxon>Fabales</taxon>
        <taxon>Fabaceae</taxon>
        <taxon>Caesalpinioideae</taxon>
        <taxon>Cassia clade</taxon>
        <taxon>Senna</taxon>
    </lineage>
</organism>
<name>A0A834TRS3_9FABA</name>
<evidence type="ECO:0000313" key="2">
    <source>
        <dbReference type="EMBL" id="KAF7822659.1"/>
    </source>
</evidence>
<sequence>MGGEVEQVGQSGMHLQGKTMKGKGMNELTEKKSLIMAKNSNRWMPPRAAIFNEAVSYLKEADRPK</sequence>
<dbReference type="Proteomes" id="UP000634136">
    <property type="component" value="Unassembled WGS sequence"/>
</dbReference>
<dbReference type="EMBL" id="JAAIUW010000007">
    <property type="protein sequence ID" value="KAF7822659.1"/>
    <property type="molecule type" value="Genomic_DNA"/>
</dbReference>
<evidence type="ECO:0000313" key="3">
    <source>
        <dbReference type="Proteomes" id="UP000634136"/>
    </source>
</evidence>
<proteinExistence type="predicted"/>
<keyword evidence="3" id="KW-1185">Reference proteome</keyword>
<dbReference type="AlphaFoldDB" id="A0A834TRS3"/>
<gene>
    <name evidence="2" type="ORF">G2W53_020803</name>
</gene>
<reference evidence="2" key="1">
    <citation type="submission" date="2020-09" db="EMBL/GenBank/DDBJ databases">
        <title>Genome-Enabled Discovery of Anthraquinone Biosynthesis in Senna tora.</title>
        <authorList>
            <person name="Kang S.-H."/>
            <person name="Pandey R.P."/>
            <person name="Lee C.-M."/>
            <person name="Sim J.-S."/>
            <person name="Jeong J.-T."/>
            <person name="Choi B.-S."/>
            <person name="Jung M."/>
            <person name="Ginzburg D."/>
            <person name="Zhao K."/>
            <person name="Won S.Y."/>
            <person name="Oh T.-J."/>
            <person name="Yu Y."/>
            <person name="Kim N.-H."/>
            <person name="Lee O.R."/>
            <person name="Lee T.-H."/>
            <person name="Bashyal P."/>
            <person name="Kim T.-S."/>
            <person name="Lee W.-H."/>
            <person name="Kawkins C."/>
            <person name="Kim C.-K."/>
            <person name="Kim J.S."/>
            <person name="Ahn B.O."/>
            <person name="Rhee S.Y."/>
            <person name="Sohng J.K."/>
        </authorList>
    </citation>
    <scope>NUCLEOTIDE SEQUENCE</scope>
    <source>
        <tissue evidence="2">Leaf</tissue>
    </source>
</reference>
<accession>A0A834TRS3</accession>
<feature type="region of interest" description="Disordered" evidence="1">
    <location>
        <begin position="1"/>
        <end position="26"/>
    </location>
</feature>
<protein>
    <submittedName>
        <fullName evidence="2">Uncharacterized protein</fullName>
    </submittedName>
</protein>
<comment type="caution">
    <text evidence="2">The sequence shown here is derived from an EMBL/GenBank/DDBJ whole genome shotgun (WGS) entry which is preliminary data.</text>
</comment>